<feature type="domain" description="Helicase C-terminal" evidence="19">
    <location>
        <begin position="220"/>
        <end position="370"/>
    </location>
</feature>
<comment type="similarity">
    <text evidence="3">Belongs to the helicase family. RecQ subfamily.</text>
</comment>
<organism evidence="20 21">
    <name type="scientific">Chryseotalea sanaruensis</name>
    <dbReference type="NCBI Taxonomy" id="2482724"/>
    <lineage>
        <taxon>Bacteria</taxon>
        <taxon>Pseudomonadati</taxon>
        <taxon>Bacteroidota</taxon>
        <taxon>Cytophagia</taxon>
        <taxon>Cytophagales</taxon>
        <taxon>Chryseotaleaceae</taxon>
        <taxon>Chryseotalea</taxon>
    </lineage>
</organism>
<keyword evidence="14" id="KW-0413">Isomerase</keyword>
<evidence type="ECO:0000256" key="16">
    <source>
        <dbReference type="NCBIfam" id="TIGR01389"/>
    </source>
</evidence>
<dbReference type="GO" id="GO:0005737">
    <property type="term" value="C:cytoplasm"/>
    <property type="evidence" value="ECO:0007669"/>
    <property type="project" value="TreeGrafter"/>
</dbReference>
<accession>A0A401UAX4</accession>
<dbReference type="Proteomes" id="UP000288227">
    <property type="component" value="Unassembled WGS sequence"/>
</dbReference>
<dbReference type="NCBIfam" id="TIGR01389">
    <property type="entry name" value="recQ"/>
    <property type="match status" value="1"/>
</dbReference>
<dbReference type="PROSITE" id="PS51194">
    <property type="entry name" value="HELICASE_CTER"/>
    <property type="match status" value="1"/>
</dbReference>
<dbReference type="Pfam" id="PF00570">
    <property type="entry name" value="HRDC"/>
    <property type="match status" value="1"/>
</dbReference>
<dbReference type="SUPFAM" id="SSF47819">
    <property type="entry name" value="HRDC-like"/>
    <property type="match status" value="1"/>
</dbReference>
<sequence length="730" mass="83745">MMLVEEKDTLKLKLKEIFGYSQFRGNQETIIQNLLDGRNTFVIMPTGAGKSLCYQLPAMVHDGLAIVISPLIALMKNQVDQMNAYGVNARFLNSTLSKGEITRLKKDCMNGVVKLLYVAPESLNKEENIEFLQKVNVSFVAIDEAHCISEWGHDFRPEYRRIKTMIQQLGNLPVIALTATATPKVQIDIQRNLQMEEADVFVSSFNRKNLYYEVRPKKETKKQLIKFLKDNKGKSGVIYCLSRKKVEEIAQLLTVNGFKAAPYHAGLDPDVREKNQDGFLNEDIDIIVATIAFGMGIDKPDVRFVIHYDVPKSLEGYYQETGRSGRDGLEGHCLMFYSHNDLNKLEKFNKDKSVQERENARVLLQEMEFYAESPVCRRRQLLHYFGEEYKQDNCGMCDNCVHPRERFEGSEFVKIAIEAVKQTGERFGIQHLVNVIVGLEDDYVKSYGHFNLPIYGKGGDENTDFWKSIVRQALIYQYLEKDIDNIGVLKISERGEAFLKKPHNVELAKDHDFTTDIDEEEESSERPPVNAKAYDPRLFEMLKTLRKQMAKEKDLPPYVIFQDPSLEEMATTYPTTKDDLAQVNGVGMGKVNKFGAAFIELILKYVDDNDIETASDVIVKSSVNKSKAKIQIINQVDRKVDLEEIAETINHSFEDLLTEIENIVYSGTKLNLGYYIDQAVDKHKQEDIYDYFMNAETDSLEDAFNDESLMDYSEEEIRLIRIKFMSEHAN</sequence>
<dbReference type="Pfam" id="PF00271">
    <property type="entry name" value="Helicase_C"/>
    <property type="match status" value="1"/>
</dbReference>
<dbReference type="PROSITE" id="PS50967">
    <property type="entry name" value="HRDC"/>
    <property type="match status" value="1"/>
</dbReference>
<dbReference type="GO" id="GO:0009378">
    <property type="term" value="F:four-way junction helicase activity"/>
    <property type="evidence" value="ECO:0007669"/>
    <property type="project" value="TreeGrafter"/>
</dbReference>
<dbReference type="InterPro" id="IPR006293">
    <property type="entry name" value="DNA_helicase_ATP-dep_RecQ_bac"/>
</dbReference>
<evidence type="ECO:0000256" key="2">
    <source>
        <dbReference type="ARBA" id="ARBA00001947"/>
    </source>
</evidence>
<evidence type="ECO:0000259" key="18">
    <source>
        <dbReference type="PROSITE" id="PS51192"/>
    </source>
</evidence>
<dbReference type="FunFam" id="3.40.50.300:FF:001051">
    <property type="entry name" value="ATP-dependent DNA helicase RecQ"/>
    <property type="match status" value="1"/>
</dbReference>
<evidence type="ECO:0000256" key="12">
    <source>
        <dbReference type="ARBA" id="ARBA00023172"/>
    </source>
</evidence>
<dbReference type="InterPro" id="IPR032284">
    <property type="entry name" value="RecQ_Zn-bd"/>
</dbReference>
<dbReference type="GO" id="GO:0043138">
    <property type="term" value="F:3'-5' DNA helicase activity"/>
    <property type="evidence" value="ECO:0007669"/>
    <property type="project" value="UniProtKB-EC"/>
</dbReference>
<dbReference type="GO" id="GO:0006281">
    <property type="term" value="P:DNA repair"/>
    <property type="evidence" value="ECO:0007669"/>
    <property type="project" value="UniProtKB-KW"/>
</dbReference>
<dbReference type="PANTHER" id="PTHR13710:SF105">
    <property type="entry name" value="ATP-DEPENDENT DNA HELICASE Q1"/>
    <property type="match status" value="1"/>
</dbReference>
<proteinExistence type="inferred from homology"/>
<evidence type="ECO:0000256" key="14">
    <source>
        <dbReference type="ARBA" id="ARBA00023235"/>
    </source>
</evidence>
<dbReference type="GO" id="GO:0030894">
    <property type="term" value="C:replisome"/>
    <property type="evidence" value="ECO:0007669"/>
    <property type="project" value="TreeGrafter"/>
</dbReference>
<dbReference type="Gene3D" id="1.10.10.10">
    <property type="entry name" value="Winged helix-like DNA-binding domain superfamily/Winged helix DNA-binding domain"/>
    <property type="match status" value="1"/>
</dbReference>
<keyword evidence="9" id="KW-0862">Zinc</keyword>
<dbReference type="SMART" id="SM00490">
    <property type="entry name" value="HELICc"/>
    <property type="match status" value="1"/>
</dbReference>
<reference evidence="20 21" key="1">
    <citation type="submission" date="2018-11" db="EMBL/GenBank/DDBJ databases">
        <title>Chryseotalea sanarue gen. nov., sp., nov., a member of the family Cytophagaceae, isolated from a brackish lake in Hamamatsu Japan.</title>
        <authorList>
            <person name="Maejima Y."/>
            <person name="Iino T."/>
            <person name="Muraguchi Y."/>
            <person name="Fukuda K."/>
            <person name="Ohkuma M."/>
            <person name="Moriuchi R."/>
            <person name="Dohra H."/>
            <person name="Kimbara K."/>
            <person name="Shintani M."/>
        </authorList>
    </citation>
    <scope>NUCLEOTIDE SEQUENCE [LARGE SCALE GENOMIC DNA]</scope>
    <source>
        <strain evidence="20 21">Ys</strain>
    </source>
</reference>
<keyword evidence="7" id="KW-0378">Hydrolase</keyword>
<dbReference type="Pfam" id="PF21220">
    <property type="entry name" value="RecQ-1-like_HTH"/>
    <property type="match status" value="1"/>
</dbReference>
<keyword evidence="10" id="KW-0067">ATP-binding</keyword>
<dbReference type="InterPro" id="IPR048671">
    <property type="entry name" value="RecQ-1-like_HTH"/>
</dbReference>
<evidence type="ECO:0000313" key="21">
    <source>
        <dbReference type="Proteomes" id="UP000288227"/>
    </source>
</evidence>
<dbReference type="InterPro" id="IPR004589">
    <property type="entry name" value="DNA_helicase_ATP-dep_RecQ"/>
</dbReference>
<dbReference type="CDD" id="cd17920">
    <property type="entry name" value="DEXHc_RecQ"/>
    <property type="match status" value="1"/>
</dbReference>
<dbReference type="PROSITE" id="PS51192">
    <property type="entry name" value="HELICASE_ATP_BIND_1"/>
    <property type="match status" value="1"/>
</dbReference>
<evidence type="ECO:0000256" key="9">
    <source>
        <dbReference type="ARBA" id="ARBA00022833"/>
    </source>
</evidence>
<comment type="caution">
    <text evidence="20">The sequence shown here is derived from an EMBL/GenBank/DDBJ whole genome shotgun (WGS) entry which is preliminary data.</text>
</comment>
<dbReference type="SMART" id="SM00341">
    <property type="entry name" value="HRDC"/>
    <property type="match status" value="1"/>
</dbReference>
<dbReference type="InterPro" id="IPR036388">
    <property type="entry name" value="WH-like_DNA-bd_sf"/>
</dbReference>
<evidence type="ECO:0000256" key="4">
    <source>
        <dbReference type="ARBA" id="ARBA00022723"/>
    </source>
</evidence>
<evidence type="ECO:0000313" key="20">
    <source>
        <dbReference type="EMBL" id="GCC52037.1"/>
    </source>
</evidence>
<dbReference type="GO" id="GO:0016787">
    <property type="term" value="F:hydrolase activity"/>
    <property type="evidence" value="ECO:0007669"/>
    <property type="project" value="UniProtKB-KW"/>
</dbReference>
<evidence type="ECO:0000256" key="10">
    <source>
        <dbReference type="ARBA" id="ARBA00022840"/>
    </source>
</evidence>
<dbReference type="NCBIfam" id="TIGR00614">
    <property type="entry name" value="recQ_fam"/>
    <property type="match status" value="1"/>
</dbReference>
<name>A0A401UAX4_9BACT</name>
<dbReference type="GO" id="GO:0043590">
    <property type="term" value="C:bacterial nucleoid"/>
    <property type="evidence" value="ECO:0007669"/>
    <property type="project" value="TreeGrafter"/>
</dbReference>
<gene>
    <name evidence="20" type="ORF">SanaruYs_22690</name>
</gene>
<evidence type="ECO:0000256" key="6">
    <source>
        <dbReference type="ARBA" id="ARBA00022763"/>
    </source>
</evidence>
<dbReference type="FunFam" id="1.10.150.80:FF:000002">
    <property type="entry name" value="ATP-dependent DNA helicase RecQ"/>
    <property type="match status" value="1"/>
</dbReference>
<keyword evidence="4" id="KW-0479">Metal-binding</keyword>
<dbReference type="Gene3D" id="3.40.50.300">
    <property type="entry name" value="P-loop containing nucleotide triphosphate hydrolases"/>
    <property type="match status" value="2"/>
</dbReference>
<evidence type="ECO:0000256" key="7">
    <source>
        <dbReference type="ARBA" id="ARBA00022801"/>
    </source>
</evidence>
<dbReference type="InterPro" id="IPR001650">
    <property type="entry name" value="Helicase_C-like"/>
</dbReference>
<comment type="cofactor">
    <cofactor evidence="2">
        <name>Zn(2+)</name>
        <dbReference type="ChEBI" id="CHEBI:29105"/>
    </cofactor>
</comment>
<feature type="domain" description="Helicase ATP-binding" evidence="18">
    <location>
        <begin position="31"/>
        <end position="199"/>
    </location>
</feature>
<keyword evidence="5" id="KW-0547">Nucleotide-binding</keyword>
<dbReference type="SUPFAM" id="SSF46785">
    <property type="entry name" value="Winged helix' DNA-binding domain"/>
    <property type="match status" value="1"/>
</dbReference>
<evidence type="ECO:0000256" key="11">
    <source>
        <dbReference type="ARBA" id="ARBA00023125"/>
    </source>
</evidence>
<dbReference type="GO" id="GO:0009432">
    <property type="term" value="P:SOS response"/>
    <property type="evidence" value="ECO:0007669"/>
    <property type="project" value="UniProtKB-UniRule"/>
</dbReference>
<evidence type="ECO:0000256" key="1">
    <source>
        <dbReference type="ARBA" id="ARBA00001946"/>
    </source>
</evidence>
<protein>
    <recommendedName>
        <fullName evidence="16">DNA helicase RecQ</fullName>
        <ecNumber evidence="16">5.6.2.4</ecNumber>
    </recommendedName>
</protein>
<dbReference type="Pfam" id="PF16124">
    <property type="entry name" value="RecQ_Zn_bind"/>
    <property type="match status" value="1"/>
</dbReference>
<keyword evidence="21" id="KW-1185">Reference proteome</keyword>
<comment type="catalytic activity">
    <reaction evidence="15">
        <text>Couples ATP hydrolysis with the unwinding of duplex DNA by translocating in the 3'-5' direction.</text>
        <dbReference type="EC" id="5.6.2.4"/>
    </reaction>
</comment>
<keyword evidence="11" id="KW-0238">DNA-binding</keyword>
<keyword evidence="12" id="KW-0233">DNA recombination</keyword>
<keyword evidence="8 20" id="KW-0347">Helicase</keyword>
<dbReference type="InterPro" id="IPR011545">
    <property type="entry name" value="DEAD/DEAH_box_helicase_dom"/>
</dbReference>
<dbReference type="PANTHER" id="PTHR13710">
    <property type="entry name" value="DNA HELICASE RECQ FAMILY MEMBER"/>
    <property type="match status" value="1"/>
</dbReference>
<evidence type="ECO:0000256" key="8">
    <source>
        <dbReference type="ARBA" id="ARBA00022806"/>
    </source>
</evidence>
<evidence type="ECO:0000256" key="5">
    <source>
        <dbReference type="ARBA" id="ARBA00022741"/>
    </source>
</evidence>
<dbReference type="InterPro" id="IPR027417">
    <property type="entry name" value="P-loop_NTPase"/>
</dbReference>
<dbReference type="FunFam" id="3.40.50.300:FF:000156">
    <property type="entry name" value="ATP-dependent DNA helicase recQ"/>
    <property type="match status" value="1"/>
</dbReference>
<evidence type="ECO:0000256" key="13">
    <source>
        <dbReference type="ARBA" id="ARBA00023204"/>
    </source>
</evidence>
<dbReference type="AlphaFoldDB" id="A0A401UAX4"/>
<dbReference type="GO" id="GO:0006260">
    <property type="term" value="P:DNA replication"/>
    <property type="evidence" value="ECO:0007669"/>
    <property type="project" value="InterPro"/>
</dbReference>
<dbReference type="InterPro" id="IPR002121">
    <property type="entry name" value="HRDC_dom"/>
</dbReference>
<dbReference type="SMART" id="SM00956">
    <property type="entry name" value="RQC"/>
    <property type="match status" value="1"/>
</dbReference>
<evidence type="ECO:0000259" key="17">
    <source>
        <dbReference type="PROSITE" id="PS50967"/>
    </source>
</evidence>
<dbReference type="EC" id="5.6.2.4" evidence="16"/>
<dbReference type="CDD" id="cd18794">
    <property type="entry name" value="SF2_C_RecQ"/>
    <property type="match status" value="1"/>
</dbReference>
<dbReference type="SUPFAM" id="SSF52540">
    <property type="entry name" value="P-loop containing nucleoside triphosphate hydrolases"/>
    <property type="match status" value="1"/>
</dbReference>
<evidence type="ECO:0000256" key="15">
    <source>
        <dbReference type="ARBA" id="ARBA00034617"/>
    </source>
</evidence>
<dbReference type="GO" id="GO:0005524">
    <property type="term" value="F:ATP binding"/>
    <property type="evidence" value="ECO:0007669"/>
    <property type="project" value="UniProtKB-KW"/>
</dbReference>
<keyword evidence="13" id="KW-0234">DNA repair</keyword>
<dbReference type="InterPro" id="IPR036390">
    <property type="entry name" value="WH_DNA-bd_sf"/>
</dbReference>
<evidence type="ECO:0000259" key="19">
    <source>
        <dbReference type="PROSITE" id="PS51194"/>
    </source>
</evidence>
<dbReference type="GO" id="GO:0046872">
    <property type="term" value="F:metal ion binding"/>
    <property type="evidence" value="ECO:0007669"/>
    <property type="project" value="UniProtKB-KW"/>
</dbReference>
<feature type="domain" description="HRDC" evidence="17">
    <location>
        <begin position="532"/>
        <end position="612"/>
    </location>
</feature>
<dbReference type="InterPro" id="IPR010997">
    <property type="entry name" value="HRDC-like_sf"/>
</dbReference>
<dbReference type="GO" id="GO:0003677">
    <property type="term" value="F:DNA binding"/>
    <property type="evidence" value="ECO:0007669"/>
    <property type="project" value="UniProtKB-KW"/>
</dbReference>
<comment type="cofactor">
    <cofactor evidence="1">
        <name>Mg(2+)</name>
        <dbReference type="ChEBI" id="CHEBI:18420"/>
    </cofactor>
</comment>
<dbReference type="Gene3D" id="1.10.10.1390">
    <property type="entry name" value="ATP-dependent DNA helicase RecQ"/>
    <property type="match status" value="1"/>
</dbReference>
<dbReference type="InterPro" id="IPR014001">
    <property type="entry name" value="Helicase_ATP-bd"/>
</dbReference>
<dbReference type="Gene3D" id="1.10.150.80">
    <property type="entry name" value="HRDC domain"/>
    <property type="match status" value="1"/>
</dbReference>
<dbReference type="GO" id="GO:0006310">
    <property type="term" value="P:DNA recombination"/>
    <property type="evidence" value="ECO:0007669"/>
    <property type="project" value="UniProtKB-UniRule"/>
</dbReference>
<keyword evidence="6" id="KW-0227">DNA damage</keyword>
<dbReference type="InterPro" id="IPR018982">
    <property type="entry name" value="RQC_domain"/>
</dbReference>
<dbReference type="InterPro" id="IPR044876">
    <property type="entry name" value="HRDC_dom_sf"/>
</dbReference>
<evidence type="ECO:0000256" key="3">
    <source>
        <dbReference type="ARBA" id="ARBA00005446"/>
    </source>
</evidence>
<dbReference type="SMART" id="SM00487">
    <property type="entry name" value="DEXDc"/>
    <property type="match status" value="1"/>
</dbReference>
<dbReference type="EMBL" id="BHXQ01000004">
    <property type="protein sequence ID" value="GCC52037.1"/>
    <property type="molecule type" value="Genomic_DNA"/>
</dbReference>
<dbReference type="Pfam" id="PF00270">
    <property type="entry name" value="DEAD"/>
    <property type="match status" value="1"/>
</dbReference>
<dbReference type="Pfam" id="PF09382">
    <property type="entry name" value="RQC"/>
    <property type="match status" value="1"/>
</dbReference>